<evidence type="ECO:0000256" key="5">
    <source>
        <dbReference type="ARBA" id="ARBA00023163"/>
    </source>
</evidence>
<dbReference type="PANTHER" id="PTHR30055:SF151">
    <property type="entry name" value="TRANSCRIPTIONAL REGULATORY PROTEIN"/>
    <property type="match status" value="1"/>
</dbReference>
<evidence type="ECO:0000256" key="2">
    <source>
        <dbReference type="ARBA" id="ARBA00022491"/>
    </source>
</evidence>
<evidence type="ECO:0000259" key="7">
    <source>
        <dbReference type="PROSITE" id="PS50977"/>
    </source>
</evidence>
<dbReference type="InterPro" id="IPR001647">
    <property type="entry name" value="HTH_TetR"/>
</dbReference>
<keyword evidence="9" id="KW-1185">Reference proteome</keyword>
<dbReference type="InterPro" id="IPR036271">
    <property type="entry name" value="Tet_transcr_reg_TetR-rel_C_sf"/>
</dbReference>
<gene>
    <name evidence="8" type="ORF">EFQ99_22840</name>
</gene>
<dbReference type="InterPro" id="IPR009057">
    <property type="entry name" value="Homeodomain-like_sf"/>
</dbReference>
<dbReference type="PANTHER" id="PTHR30055">
    <property type="entry name" value="HTH-TYPE TRANSCRIPTIONAL REGULATOR RUTR"/>
    <property type="match status" value="1"/>
</dbReference>
<keyword evidence="5" id="KW-0804">Transcription</keyword>
<keyword evidence="4 6" id="KW-0238">DNA-binding</keyword>
<comment type="caution">
    <text evidence="8">The sequence shown here is derived from an EMBL/GenBank/DDBJ whole genome shotgun (WGS) entry which is preliminary data.</text>
</comment>
<sequence length="204" mass="22948">MKVDRARIVDEALKLLNEVGIDALSTRLLAERLDVRQPALYWHFKSKRALIEAMNAEILIRGHKDRWPQAGDDWQDFLIKNARSFRRALLAYRDGGRVHAGTEGDPQDVANVESHLQLLVDAGMTAERAIELLVSLGRYTLGCVIEEQTEPPPERAALDRAVEAFPLARQALAHYRNNGQEAFFETGLRTIVEGAALWLAPKRS</sequence>
<evidence type="ECO:0000256" key="1">
    <source>
        <dbReference type="ARBA" id="ARBA00002856"/>
    </source>
</evidence>
<keyword evidence="2" id="KW-0678">Repressor</keyword>
<dbReference type="InterPro" id="IPR004111">
    <property type="entry name" value="Repressor_TetR_C"/>
</dbReference>
<dbReference type="PROSITE" id="PS50977">
    <property type="entry name" value="HTH_TETR_2"/>
    <property type="match status" value="1"/>
</dbReference>
<dbReference type="Gene3D" id="1.10.10.60">
    <property type="entry name" value="Homeodomain-like"/>
    <property type="match status" value="1"/>
</dbReference>
<comment type="function">
    <text evidence="1">TetR is the repressor of the tetracycline resistance element; its N-terminal region forms a helix-turn-helix structure and binds DNA. Binding of tetracycline to TetR reduces the repressor affinity for the tetracycline resistance gene (tetA) promoter operator sites.</text>
</comment>
<dbReference type="InterPro" id="IPR050109">
    <property type="entry name" value="HTH-type_TetR-like_transc_reg"/>
</dbReference>
<dbReference type="Proteomes" id="UP000278823">
    <property type="component" value="Unassembled WGS sequence"/>
</dbReference>
<dbReference type="InterPro" id="IPR003012">
    <property type="entry name" value="Tet_transcr_reg_TetR"/>
</dbReference>
<evidence type="ECO:0000256" key="3">
    <source>
        <dbReference type="ARBA" id="ARBA00023015"/>
    </source>
</evidence>
<protein>
    <submittedName>
        <fullName evidence="8">TetR family transcriptional regulator</fullName>
    </submittedName>
</protein>
<dbReference type="SUPFAM" id="SSF48498">
    <property type="entry name" value="Tetracyclin repressor-like, C-terminal domain"/>
    <property type="match status" value="1"/>
</dbReference>
<dbReference type="EMBL" id="RJTH01000008">
    <property type="protein sequence ID" value="RUM23479.1"/>
    <property type="molecule type" value="Genomic_DNA"/>
</dbReference>
<dbReference type="OrthoDB" id="4541465at2"/>
<dbReference type="RefSeq" id="WP_126923483.1">
    <property type="nucleotide sequence ID" value="NZ_ML133693.1"/>
</dbReference>
<dbReference type="GO" id="GO:0003700">
    <property type="term" value="F:DNA-binding transcription factor activity"/>
    <property type="evidence" value="ECO:0007669"/>
    <property type="project" value="TreeGrafter"/>
</dbReference>
<dbReference type="GO" id="GO:0046677">
    <property type="term" value="P:response to antibiotic"/>
    <property type="evidence" value="ECO:0007669"/>
    <property type="project" value="InterPro"/>
</dbReference>
<evidence type="ECO:0000256" key="6">
    <source>
        <dbReference type="PROSITE-ProRule" id="PRU00335"/>
    </source>
</evidence>
<dbReference type="Pfam" id="PF00440">
    <property type="entry name" value="TetR_N"/>
    <property type="match status" value="1"/>
</dbReference>
<dbReference type="Pfam" id="PF02909">
    <property type="entry name" value="TetR_C_1"/>
    <property type="match status" value="1"/>
</dbReference>
<feature type="DNA-binding region" description="H-T-H motif" evidence="6">
    <location>
        <begin position="25"/>
        <end position="44"/>
    </location>
</feature>
<proteinExistence type="predicted"/>
<dbReference type="SUPFAM" id="SSF46689">
    <property type="entry name" value="Homeodomain-like"/>
    <property type="match status" value="1"/>
</dbReference>
<evidence type="ECO:0000256" key="4">
    <source>
        <dbReference type="ARBA" id="ARBA00023125"/>
    </source>
</evidence>
<dbReference type="PRINTS" id="PR00400">
    <property type="entry name" value="TETREPRESSOR"/>
</dbReference>
<dbReference type="AlphaFoldDB" id="A0A432PGL0"/>
<accession>A0A432PGL0</accession>
<evidence type="ECO:0000313" key="8">
    <source>
        <dbReference type="EMBL" id="RUM23479.1"/>
    </source>
</evidence>
<dbReference type="Gene3D" id="1.10.357.10">
    <property type="entry name" value="Tetracycline Repressor, domain 2"/>
    <property type="match status" value="1"/>
</dbReference>
<organism evidence="8 9">
    <name type="scientific">Rhizobium vallis</name>
    <dbReference type="NCBI Taxonomy" id="634290"/>
    <lineage>
        <taxon>Bacteria</taxon>
        <taxon>Pseudomonadati</taxon>
        <taxon>Pseudomonadota</taxon>
        <taxon>Alphaproteobacteria</taxon>
        <taxon>Hyphomicrobiales</taxon>
        <taxon>Rhizobiaceae</taxon>
        <taxon>Rhizobium/Agrobacterium group</taxon>
        <taxon>Rhizobium</taxon>
    </lineage>
</organism>
<keyword evidence="3" id="KW-0805">Transcription regulation</keyword>
<dbReference type="GO" id="GO:0000976">
    <property type="term" value="F:transcription cis-regulatory region binding"/>
    <property type="evidence" value="ECO:0007669"/>
    <property type="project" value="TreeGrafter"/>
</dbReference>
<name>A0A432PGL0_9HYPH</name>
<feature type="domain" description="HTH tetR-type" evidence="7">
    <location>
        <begin position="2"/>
        <end position="62"/>
    </location>
</feature>
<dbReference type="GO" id="GO:0045892">
    <property type="term" value="P:negative regulation of DNA-templated transcription"/>
    <property type="evidence" value="ECO:0007669"/>
    <property type="project" value="InterPro"/>
</dbReference>
<reference evidence="9" key="1">
    <citation type="submission" date="2018-11" db="EMBL/GenBank/DDBJ databases">
        <title>Rhizobium chutanense sp. nov., isolated from root nodules of Phaseolus vulgaris in China.</title>
        <authorList>
            <person name="Huo Y."/>
        </authorList>
    </citation>
    <scope>NUCLEOTIDE SEQUENCE [LARGE SCALE GENOMIC DNA]</scope>
    <source>
        <strain evidence="9">CCBAU 65647</strain>
    </source>
</reference>
<evidence type="ECO:0000313" key="9">
    <source>
        <dbReference type="Proteomes" id="UP000278823"/>
    </source>
</evidence>
<dbReference type="PRINTS" id="PR00455">
    <property type="entry name" value="HTHTETR"/>
</dbReference>